<evidence type="ECO:0000256" key="7">
    <source>
        <dbReference type="SAM" id="Coils"/>
    </source>
</evidence>
<keyword evidence="5" id="KW-0964">Secreted</keyword>
<feature type="coiled-coil region" evidence="7">
    <location>
        <begin position="161"/>
        <end position="188"/>
    </location>
</feature>
<dbReference type="InterPro" id="IPR001444">
    <property type="entry name" value="Flag_bb_rod_N"/>
</dbReference>
<dbReference type="PANTHER" id="PTHR30033">
    <property type="entry name" value="FLAGELLAR HOOK-ASSOCIATED PROTEIN 1"/>
    <property type="match status" value="1"/>
</dbReference>
<accession>A0A7W2JXZ5</accession>
<keyword evidence="6" id="KW-0975">Bacterial flagellum</keyword>
<comment type="similarity">
    <text evidence="3">Belongs to the flagella basal body rod proteins family.</text>
</comment>
<dbReference type="AlphaFoldDB" id="A0A7W2JXZ5"/>
<dbReference type="PROSITE" id="PS00588">
    <property type="entry name" value="FLAGELLA_BB_ROD"/>
    <property type="match status" value="1"/>
</dbReference>
<evidence type="ECO:0000256" key="3">
    <source>
        <dbReference type="ARBA" id="ARBA00009677"/>
    </source>
</evidence>
<dbReference type="InterPro" id="IPR002371">
    <property type="entry name" value="FlgK"/>
</dbReference>
<dbReference type="SUPFAM" id="SSF64518">
    <property type="entry name" value="Phase 1 flagellin"/>
    <property type="match status" value="2"/>
</dbReference>
<comment type="caution">
    <text evidence="12">The sequence shown here is derived from an EMBL/GenBank/DDBJ whole genome shotgun (WGS) entry which is preliminary data.</text>
</comment>
<dbReference type="Pfam" id="PF22638">
    <property type="entry name" value="FlgK_D1"/>
    <property type="match status" value="1"/>
</dbReference>
<keyword evidence="7" id="KW-0175">Coiled coil</keyword>
<evidence type="ECO:0000259" key="11">
    <source>
        <dbReference type="Pfam" id="PF22638"/>
    </source>
</evidence>
<dbReference type="GO" id="GO:0005198">
    <property type="term" value="F:structural molecule activity"/>
    <property type="evidence" value="ECO:0007669"/>
    <property type="project" value="InterPro"/>
</dbReference>
<evidence type="ECO:0000259" key="8">
    <source>
        <dbReference type="Pfam" id="PF00460"/>
    </source>
</evidence>
<feature type="domain" description="Flagellar basal-body/hook protein C-terminal" evidence="9">
    <location>
        <begin position="640"/>
        <end position="677"/>
    </location>
</feature>
<evidence type="ECO:0000259" key="10">
    <source>
        <dbReference type="Pfam" id="PF21158"/>
    </source>
</evidence>
<reference evidence="12 13" key="1">
    <citation type="submission" date="2020-07" db="EMBL/GenBank/DDBJ databases">
        <title>Diversity of carbapenemase encoding genes among Pseudomonas putida group clinical isolates in a tertiary Brazilian hospital.</title>
        <authorList>
            <person name="Alberto-Lei F."/>
            <person name="Nodari C.S."/>
            <person name="Streling A.P."/>
            <person name="Paulino J.T."/>
            <person name="Bessa-Neto F.O."/>
            <person name="Cayo R."/>
            <person name="Gales A.C."/>
        </authorList>
    </citation>
    <scope>NUCLEOTIDE SEQUENCE [LARGE SCALE GENOMIC DNA]</scope>
    <source>
        <strain evidence="12 13">14802</strain>
    </source>
</reference>
<evidence type="ECO:0000313" key="13">
    <source>
        <dbReference type="Proteomes" id="UP000541770"/>
    </source>
</evidence>
<dbReference type="InterPro" id="IPR053927">
    <property type="entry name" value="FlgK_helical"/>
</dbReference>
<feature type="domain" description="Flagellar hook-associated protein 1 D2-like" evidence="10">
    <location>
        <begin position="337"/>
        <end position="418"/>
    </location>
</feature>
<evidence type="ECO:0000256" key="5">
    <source>
        <dbReference type="ARBA" id="ARBA00022525"/>
    </source>
</evidence>
<dbReference type="Pfam" id="PF21158">
    <property type="entry name" value="flgK_1st_1"/>
    <property type="match status" value="1"/>
</dbReference>
<dbReference type="Proteomes" id="UP000541770">
    <property type="component" value="Unassembled WGS sequence"/>
</dbReference>
<dbReference type="PRINTS" id="PR01005">
    <property type="entry name" value="FLGHOOKAP1"/>
</dbReference>
<dbReference type="InterPro" id="IPR049119">
    <property type="entry name" value="FlgK_D2-like"/>
</dbReference>
<keyword evidence="12" id="KW-0969">Cilium</keyword>
<evidence type="ECO:0000313" key="12">
    <source>
        <dbReference type="EMBL" id="MBA6067150.1"/>
    </source>
</evidence>
<keyword evidence="12" id="KW-0282">Flagellum</keyword>
<dbReference type="InterPro" id="IPR019776">
    <property type="entry name" value="Flagellar_basal_body_rod_CS"/>
</dbReference>
<protein>
    <recommendedName>
        <fullName evidence="4">Flagellar hook-associated protein 1</fullName>
    </recommendedName>
</protein>
<dbReference type="InterPro" id="IPR010930">
    <property type="entry name" value="Flg_bb/hook_C_dom"/>
</dbReference>
<gene>
    <name evidence="12" type="primary">flgK</name>
    <name evidence="12" type="ORF">H4C75_20655</name>
</gene>
<evidence type="ECO:0000259" key="9">
    <source>
        <dbReference type="Pfam" id="PF06429"/>
    </source>
</evidence>
<evidence type="ECO:0000256" key="1">
    <source>
        <dbReference type="ARBA" id="ARBA00004365"/>
    </source>
</evidence>
<dbReference type="GO" id="GO:0044780">
    <property type="term" value="P:bacterial-type flagellum assembly"/>
    <property type="evidence" value="ECO:0007669"/>
    <property type="project" value="InterPro"/>
</dbReference>
<dbReference type="NCBIfam" id="TIGR02492">
    <property type="entry name" value="flgK_ends"/>
    <property type="match status" value="1"/>
</dbReference>
<evidence type="ECO:0000256" key="4">
    <source>
        <dbReference type="ARBA" id="ARBA00016244"/>
    </source>
</evidence>
<dbReference type="RefSeq" id="WP_062360686.1">
    <property type="nucleotide sequence ID" value="NZ_JACGDE010000015.1"/>
</dbReference>
<dbReference type="GO" id="GO:0005576">
    <property type="term" value="C:extracellular region"/>
    <property type="evidence" value="ECO:0007669"/>
    <property type="project" value="UniProtKB-SubCell"/>
</dbReference>
<dbReference type="Pfam" id="PF00460">
    <property type="entry name" value="Flg_bb_rod"/>
    <property type="match status" value="1"/>
</dbReference>
<evidence type="ECO:0000256" key="2">
    <source>
        <dbReference type="ARBA" id="ARBA00004613"/>
    </source>
</evidence>
<dbReference type="GO" id="GO:0009424">
    <property type="term" value="C:bacterial-type flagellum hook"/>
    <property type="evidence" value="ECO:0007669"/>
    <property type="project" value="InterPro"/>
</dbReference>
<organism evidence="12 13">
    <name type="scientific">Pseudomonas mosselii</name>
    <dbReference type="NCBI Taxonomy" id="78327"/>
    <lineage>
        <taxon>Bacteria</taxon>
        <taxon>Pseudomonadati</taxon>
        <taxon>Pseudomonadota</taxon>
        <taxon>Gammaproteobacteria</taxon>
        <taxon>Pseudomonadales</taxon>
        <taxon>Pseudomonadaceae</taxon>
        <taxon>Pseudomonas</taxon>
    </lineage>
</organism>
<feature type="domain" description="Flagellar hook-associated protein FlgK helical" evidence="11">
    <location>
        <begin position="93"/>
        <end position="322"/>
    </location>
</feature>
<sequence length="679" mass="70142">MSLISIGLSGLNASQTALSITGNNIANAAVSGYSRQQTIQTTGPSHNIGTGFVGTGTTLSDVRRIYNAYLDNQLQTSTSLNTDAAAFQDQITGIDKLLAESDTGISSVLTAFFSALQTASAKPSDVASRQLLLTQAQTLSNRFNAISSQMSKQNDSINSQLDTLSGQVNKLTSSIADLNKQITQLSASGASPNNLLDARSEAVRQLNELVGVTVQERDGNYDVYLGNGQSLVTGNRANTLSAVPSAADQSQYSLQINYPTFSSDVTSVVTGGQIGGLLRYRSDVLTPSMNELGRVALVVADSINSQLGQGLDANAQFGSALFSSINSALAISQRSLASANNSAGSGNLDVTIANSGALTTYDYEVKFTGPNQYSVRRSDGTDMGNFDLTTTPPPVIDGFTLKLNGGGLAAGDTFKVSPTRSAAGSINTVLTDANKLAFAGPINGVVGSGNTGSGTITQPNLGAKLDIYGGADTALIQDSIKHSMPVRMVFQAASGGTQGYTLYDSKGNSIGTGTIVPGQDNKLTINVPMRDASGAPILDGSGNPRTFSVETTVGGSPATNDSFTFGFNADGKSDNRNAQALLGLQTKSTVGVTSGGGSSFTSAYASLVERVGAKANQAKIDTVATKAVLDAAKESRNGVSGVNLDDEAANLIKFQHYYTASSQIIKAAQETFSILINAL</sequence>
<dbReference type="PANTHER" id="PTHR30033:SF1">
    <property type="entry name" value="FLAGELLAR HOOK-ASSOCIATED PROTEIN 1"/>
    <property type="match status" value="1"/>
</dbReference>
<feature type="domain" description="Flagellar basal body rod protein N-terminal" evidence="8">
    <location>
        <begin position="6"/>
        <end position="33"/>
    </location>
</feature>
<dbReference type="Pfam" id="PF06429">
    <property type="entry name" value="Flg_bbr_C"/>
    <property type="match status" value="1"/>
</dbReference>
<keyword evidence="12" id="KW-0966">Cell projection</keyword>
<dbReference type="EMBL" id="JACGDE010000015">
    <property type="protein sequence ID" value="MBA6067150.1"/>
    <property type="molecule type" value="Genomic_DNA"/>
</dbReference>
<proteinExistence type="inferred from homology"/>
<name>A0A7W2JXZ5_9PSED</name>
<evidence type="ECO:0000256" key="6">
    <source>
        <dbReference type="ARBA" id="ARBA00023143"/>
    </source>
</evidence>
<comment type="subcellular location">
    <subcellularLocation>
        <location evidence="1">Bacterial flagellum</location>
    </subcellularLocation>
    <subcellularLocation>
        <location evidence="2">Secreted</location>
    </subcellularLocation>
</comment>